<proteinExistence type="predicted"/>
<organism evidence="1 2">
    <name type="scientific">Amblyomma americanum</name>
    <name type="common">Lone star tick</name>
    <dbReference type="NCBI Taxonomy" id="6943"/>
    <lineage>
        <taxon>Eukaryota</taxon>
        <taxon>Metazoa</taxon>
        <taxon>Ecdysozoa</taxon>
        <taxon>Arthropoda</taxon>
        <taxon>Chelicerata</taxon>
        <taxon>Arachnida</taxon>
        <taxon>Acari</taxon>
        <taxon>Parasitiformes</taxon>
        <taxon>Ixodida</taxon>
        <taxon>Ixodoidea</taxon>
        <taxon>Ixodidae</taxon>
        <taxon>Amblyomminae</taxon>
        <taxon>Amblyomma</taxon>
    </lineage>
</organism>
<reference evidence="1 2" key="1">
    <citation type="journal article" date="2023" name="Arcadia Sci">
        <title>De novo assembly of a long-read Amblyomma americanum tick genome.</title>
        <authorList>
            <person name="Chou S."/>
            <person name="Poskanzer K.E."/>
            <person name="Rollins M."/>
            <person name="Thuy-Boun P.S."/>
        </authorList>
    </citation>
    <scope>NUCLEOTIDE SEQUENCE [LARGE SCALE GENOMIC DNA]</scope>
    <source>
        <strain evidence="1">F_SG_1</strain>
        <tissue evidence="1">Salivary glands</tissue>
    </source>
</reference>
<accession>A0AAQ4E8L5</accession>
<dbReference type="AlphaFoldDB" id="A0AAQ4E8L5"/>
<evidence type="ECO:0000313" key="1">
    <source>
        <dbReference type="EMBL" id="KAK8771091.1"/>
    </source>
</evidence>
<name>A0AAQ4E8L5_AMBAM</name>
<evidence type="ECO:0008006" key="3">
    <source>
        <dbReference type="Google" id="ProtNLM"/>
    </source>
</evidence>
<dbReference type="EMBL" id="JARKHS020020140">
    <property type="protein sequence ID" value="KAK8771091.1"/>
    <property type="molecule type" value="Genomic_DNA"/>
</dbReference>
<dbReference type="Proteomes" id="UP001321473">
    <property type="component" value="Unassembled WGS sequence"/>
</dbReference>
<keyword evidence="2" id="KW-1185">Reference proteome</keyword>
<protein>
    <recommendedName>
        <fullName evidence="3">HAT C-terminal dimerisation domain-containing protein</fullName>
    </recommendedName>
</protein>
<evidence type="ECO:0000313" key="2">
    <source>
        <dbReference type="Proteomes" id="UP001321473"/>
    </source>
</evidence>
<sequence>MCSRPDECLTGFRKVLGALIEANWLSEHQRDAVLAEYTELLQEEKHTLGSFEKHSKSLDEFFCNLLKFHTSCSNLWGVVKVLLILSHGQATVERGFSINRHIFIENMKEMARRIVCDAINKAGSILVPGSKQPLGTGTKRIWRNRRSKKLSS</sequence>
<gene>
    <name evidence="1" type="ORF">V5799_025665</name>
</gene>
<comment type="caution">
    <text evidence="1">The sequence shown here is derived from an EMBL/GenBank/DDBJ whole genome shotgun (WGS) entry which is preliminary data.</text>
</comment>